<evidence type="ECO:0000313" key="2">
    <source>
        <dbReference type="EMBL" id="RJT39184.1"/>
    </source>
</evidence>
<gene>
    <name evidence="2" type="ORF">D3227_13300</name>
</gene>
<evidence type="ECO:0000256" key="1">
    <source>
        <dbReference type="SAM" id="MobiDB-lite"/>
    </source>
</evidence>
<sequence length="88" mass="9623">MDLGNKVLARQFLGAFNIRERPMRFTAVQEPSGTWAVFDQIFDLPAELAGRSLIGLTRDEADRLAASAKQEISRWRPTSGSAGASSRG</sequence>
<evidence type="ECO:0000313" key="3">
    <source>
        <dbReference type="Proteomes" id="UP000272706"/>
    </source>
</evidence>
<organism evidence="2 3">
    <name type="scientific">Mesorhizobium waimense</name>
    <dbReference type="NCBI Taxonomy" id="1300307"/>
    <lineage>
        <taxon>Bacteria</taxon>
        <taxon>Pseudomonadati</taxon>
        <taxon>Pseudomonadota</taxon>
        <taxon>Alphaproteobacteria</taxon>
        <taxon>Hyphomicrobiales</taxon>
        <taxon>Phyllobacteriaceae</taxon>
        <taxon>Mesorhizobium</taxon>
    </lineage>
</organism>
<protein>
    <submittedName>
        <fullName evidence="2">Uncharacterized protein</fullName>
    </submittedName>
</protein>
<keyword evidence="3" id="KW-1185">Reference proteome</keyword>
<dbReference type="Proteomes" id="UP000272706">
    <property type="component" value="Unassembled WGS sequence"/>
</dbReference>
<reference evidence="2 3" key="1">
    <citation type="submission" date="2018-09" db="EMBL/GenBank/DDBJ databases">
        <title>Mesorhizobium carmichaelinearum sp. nov. isolated from Carmichaelinea spp. root nodules in New Zealand.</title>
        <authorList>
            <person name="De Meyer S.E."/>
        </authorList>
    </citation>
    <scope>NUCLEOTIDE SEQUENCE [LARGE SCALE GENOMIC DNA]</scope>
    <source>
        <strain evidence="2 3">ICMP19557</strain>
    </source>
</reference>
<dbReference type="AlphaFoldDB" id="A0A3A5KSH9"/>
<name>A0A3A5KSH9_9HYPH</name>
<dbReference type="EMBL" id="QZWZ01000009">
    <property type="protein sequence ID" value="RJT39184.1"/>
    <property type="molecule type" value="Genomic_DNA"/>
</dbReference>
<feature type="region of interest" description="Disordered" evidence="1">
    <location>
        <begin position="68"/>
        <end position="88"/>
    </location>
</feature>
<accession>A0A3A5KSH9</accession>
<proteinExistence type="predicted"/>
<comment type="caution">
    <text evidence="2">The sequence shown here is derived from an EMBL/GenBank/DDBJ whole genome shotgun (WGS) entry which is preliminary data.</text>
</comment>
<feature type="compositionally biased region" description="Polar residues" evidence="1">
    <location>
        <begin position="76"/>
        <end position="88"/>
    </location>
</feature>